<sequence length="51" mass="5450">MTGSTLAITQLSRFIAAGLVAAATHPTRDLYRAVAAPRTLLKSHIRFALSI</sequence>
<dbReference type="EMBL" id="RCML01001469">
    <property type="protein sequence ID" value="KAG2962365.1"/>
    <property type="molecule type" value="Genomic_DNA"/>
</dbReference>
<reference evidence="1" key="1">
    <citation type="submission" date="2018-10" db="EMBL/GenBank/DDBJ databases">
        <title>Effector identification in a new, highly contiguous assembly of the strawberry crown rot pathogen Phytophthora cactorum.</title>
        <authorList>
            <person name="Armitage A.D."/>
            <person name="Nellist C.F."/>
            <person name="Bates H."/>
            <person name="Vickerstaff R.J."/>
            <person name="Harrison R.J."/>
        </authorList>
    </citation>
    <scope>NUCLEOTIDE SEQUENCE</scope>
    <source>
        <strain evidence="1">P415</strain>
    </source>
</reference>
<evidence type="ECO:0000313" key="1">
    <source>
        <dbReference type="EMBL" id="KAG2962365.1"/>
    </source>
</evidence>
<protein>
    <submittedName>
        <fullName evidence="1">Uncharacterized protein</fullName>
    </submittedName>
</protein>
<organism evidence="1 2">
    <name type="scientific">Phytophthora cactorum</name>
    <dbReference type="NCBI Taxonomy" id="29920"/>
    <lineage>
        <taxon>Eukaryota</taxon>
        <taxon>Sar</taxon>
        <taxon>Stramenopiles</taxon>
        <taxon>Oomycota</taxon>
        <taxon>Peronosporomycetes</taxon>
        <taxon>Peronosporales</taxon>
        <taxon>Peronosporaceae</taxon>
        <taxon>Phytophthora</taxon>
    </lineage>
</organism>
<proteinExistence type="predicted"/>
<dbReference type="AlphaFoldDB" id="A0A8T1F5M9"/>
<gene>
    <name evidence="1" type="ORF">PC118_g21461</name>
</gene>
<accession>A0A8T1F5M9</accession>
<evidence type="ECO:0000313" key="2">
    <source>
        <dbReference type="Proteomes" id="UP000697107"/>
    </source>
</evidence>
<dbReference type="Proteomes" id="UP000697107">
    <property type="component" value="Unassembled WGS sequence"/>
</dbReference>
<name>A0A8T1F5M9_9STRA</name>
<comment type="caution">
    <text evidence="1">The sequence shown here is derived from an EMBL/GenBank/DDBJ whole genome shotgun (WGS) entry which is preliminary data.</text>
</comment>